<evidence type="ECO:0000313" key="3">
    <source>
        <dbReference type="Proteomes" id="UP001144451"/>
    </source>
</evidence>
<dbReference type="EMBL" id="BSDQ01000001">
    <property type="protein sequence ID" value="GLI30228.1"/>
    <property type="molecule type" value="Genomic_DNA"/>
</dbReference>
<comment type="caution">
    <text evidence="2">The sequence shown here is derived from an EMBL/GenBank/DDBJ whole genome shotgun (WGS) entry which is preliminary data.</text>
</comment>
<gene>
    <name evidence="2" type="ORF">BCONGLO52_10690</name>
</gene>
<accession>A0ABQ5REB1</accession>
<feature type="region of interest" description="Disordered" evidence="1">
    <location>
        <begin position="1"/>
        <end position="21"/>
    </location>
</feature>
<reference evidence="2" key="1">
    <citation type="submission" date="2022-12" db="EMBL/GenBank/DDBJ databases">
        <title>Reference genome sequencing for broad-spectrum identification of bacterial and archaeal isolates by mass spectrometry.</title>
        <authorList>
            <person name="Sekiguchi Y."/>
            <person name="Tourlousse D.M."/>
        </authorList>
    </citation>
    <scope>NUCLEOTIDE SEQUENCE</scope>
    <source>
        <strain evidence="2">5-2</strain>
    </source>
</reference>
<evidence type="ECO:0008006" key="4">
    <source>
        <dbReference type="Google" id="ProtNLM"/>
    </source>
</evidence>
<dbReference type="InterPro" id="IPR021804">
    <property type="entry name" value="DUF3375"/>
</dbReference>
<organism evidence="2 3">
    <name type="scientific">Brachybacterium conglomeratum</name>
    <dbReference type="NCBI Taxonomy" id="47846"/>
    <lineage>
        <taxon>Bacteria</taxon>
        <taxon>Bacillati</taxon>
        <taxon>Actinomycetota</taxon>
        <taxon>Actinomycetes</taxon>
        <taxon>Micrococcales</taxon>
        <taxon>Dermabacteraceae</taxon>
        <taxon>Brachybacterium</taxon>
    </lineage>
</organism>
<dbReference type="Proteomes" id="UP001144451">
    <property type="component" value="Unassembled WGS sequence"/>
</dbReference>
<name>A0ABQ5REB1_9MICO</name>
<sequence>MAGGGPGRAGGWGGAGARPVTRSESCIRTVTEAAGLVMVLMQHRATAQGKARHRPESRPCIEAGSGPLDSLTVTTTEPNRWTDRRSDAVSARKQAYEQLRRASTWRLLAATKAPAVLAILQATFPAGDRRLPRSELIARVGAHLSLLHDDEGPADGTSAADGAASADGAGDEARGGRSAAEYVDGWVREGYLTRRDDPQRTETTFEPSPATIDAIQFIASLEEHRPTTTQSRLQLVIQQFDRLAQETETDRDVRLADLQRRRERIEQEIRELAEGELMLPSAEASVDRLRDILQIAQELSGDFLQYREDLRAVDLHLREQILSPEGSRGEILEQLLAGDDLLGQSTVGRTFTAFFRMLNDPAQTRATQELVDRLLERDFSRSLSRDERERLANVFSDLYEPAQEVLDVKTELYRSLARFVRSQDFRQHRVLLEALQEAQGLALAQKDEVPTRAPFPLELDLSRVQISSVSQHRLKDPTDPGAPAEAEVHDATSLSVEVLQDLVRTNDIDLVGLTSHVNDVRGRSRQASIGDILREKPAEQGLASVIGLMFLATSHAQEREGSTEIVTWRELDGNDYAARVPSFYFLDDVPVE</sequence>
<keyword evidence="3" id="KW-1185">Reference proteome</keyword>
<feature type="compositionally biased region" description="Gly residues" evidence="1">
    <location>
        <begin position="1"/>
        <end position="16"/>
    </location>
</feature>
<feature type="compositionally biased region" description="Low complexity" evidence="1">
    <location>
        <begin position="154"/>
        <end position="168"/>
    </location>
</feature>
<protein>
    <recommendedName>
        <fullName evidence="4">DUF3375 domain-containing protein</fullName>
    </recommendedName>
</protein>
<evidence type="ECO:0000313" key="2">
    <source>
        <dbReference type="EMBL" id="GLI30228.1"/>
    </source>
</evidence>
<proteinExistence type="predicted"/>
<feature type="region of interest" description="Disordered" evidence="1">
    <location>
        <begin position="148"/>
        <end position="178"/>
    </location>
</feature>
<dbReference type="Pfam" id="PF11855">
    <property type="entry name" value="DUF3375"/>
    <property type="match status" value="1"/>
</dbReference>
<evidence type="ECO:0000256" key="1">
    <source>
        <dbReference type="SAM" id="MobiDB-lite"/>
    </source>
</evidence>
<feature type="region of interest" description="Disordered" evidence="1">
    <location>
        <begin position="47"/>
        <end position="70"/>
    </location>
</feature>